<evidence type="ECO:0000313" key="1">
    <source>
        <dbReference type="EMBL" id="EZA46640.1"/>
    </source>
</evidence>
<dbReference type="AlphaFoldDB" id="A0A026VSP4"/>
<reference evidence="1 2" key="1">
    <citation type="journal article" date="2014" name="Curr. Biol.">
        <title>The genome of the clonal raider ant Cerapachys biroi.</title>
        <authorList>
            <person name="Oxley P.R."/>
            <person name="Ji L."/>
            <person name="Fetter-Pruneda I."/>
            <person name="McKenzie S.K."/>
            <person name="Li C."/>
            <person name="Hu H."/>
            <person name="Zhang G."/>
            <person name="Kronauer D.J."/>
        </authorList>
    </citation>
    <scope>NUCLEOTIDE SEQUENCE [LARGE SCALE GENOMIC DNA]</scope>
</reference>
<gene>
    <name evidence="1" type="ORF">X777_04137</name>
</gene>
<name>A0A026VSP4_OOCBI</name>
<accession>A0A026VSP4</accession>
<proteinExistence type="predicted"/>
<evidence type="ECO:0000313" key="2">
    <source>
        <dbReference type="Proteomes" id="UP000053097"/>
    </source>
</evidence>
<organism evidence="1 2">
    <name type="scientific">Ooceraea biroi</name>
    <name type="common">Clonal raider ant</name>
    <name type="synonym">Cerapachys biroi</name>
    <dbReference type="NCBI Taxonomy" id="2015173"/>
    <lineage>
        <taxon>Eukaryota</taxon>
        <taxon>Metazoa</taxon>
        <taxon>Ecdysozoa</taxon>
        <taxon>Arthropoda</taxon>
        <taxon>Hexapoda</taxon>
        <taxon>Insecta</taxon>
        <taxon>Pterygota</taxon>
        <taxon>Neoptera</taxon>
        <taxon>Endopterygota</taxon>
        <taxon>Hymenoptera</taxon>
        <taxon>Apocrita</taxon>
        <taxon>Aculeata</taxon>
        <taxon>Formicoidea</taxon>
        <taxon>Formicidae</taxon>
        <taxon>Dorylinae</taxon>
        <taxon>Ooceraea</taxon>
    </lineage>
</organism>
<keyword evidence="2" id="KW-1185">Reference proteome</keyword>
<dbReference type="EMBL" id="KK108763">
    <property type="protein sequence ID" value="EZA46640.1"/>
    <property type="molecule type" value="Genomic_DNA"/>
</dbReference>
<sequence length="53" mass="6765">MRAWKYETKMEEGRRGEIVRECWREMMERAKKGSVKRVGRRKERIYRRMRMEN</sequence>
<protein>
    <submittedName>
        <fullName evidence="1">Uncharacterized protein</fullName>
    </submittedName>
</protein>
<dbReference type="Proteomes" id="UP000053097">
    <property type="component" value="Unassembled WGS sequence"/>
</dbReference>